<evidence type="ECO:0000313" key="2">
    <source>
        <dbReference type="EMBL" id="KQK10122.1"/>
    </source>
</evidence>
<accession>A0A0Q3RAN1</accession>
<dbReference type="Gramene" id="KQK10122">
    <property type="protein sequence ID" value="KQK10122"/>
    <property type="gene ID" value="BRADI_2g52101v3"/>
</dbReference>
<name>A0A0Q3RAN1_BRADI</name>
<dbReference type="AlphaFoldDB" id="A0A0Q3RAN1"/>
<reference evidence="2" key="2">
    <citation type="submission" date="2017-06" db="EMBL/GenBank/DDBJ databases">
        <title>WGS assembly of Brachypodium distachyon.</title>
        <authorList>
            <consortium name="The International Brachypodium Initiative"/>
            <person name="Lucas S."/>
            <person name="Harmon-Smith M."/>
            <person name="Lail K."/>
            <person name="Tice H."/>
            <person name="Grimwood J."/>
            <person name="Bruce D."/>
            <person name="Barry K."/>
            <person name="Shu S."/>
            <person name="Lindquist E."/>
            <person name="Wang M."/>
            <person name="Pitluck S."/>
            <person name="Vogel J.P."/>
            <person name="Garvin D.F."/>
            <person name="Mockler T.C."/>
            <person name="Schmutz J."/>
            <person name="Rokhsar D."/>
            <person name="Bevan M.W."/>
        </authorList>
    </citation>
    <scope>NUCLEOTIDE SEQUENCE</scope>
    <source>
        <strain evidence="2">Bd21</strain>
    </source>
</reference>
<evidence type="ECO:0000256" key="1">
    <source>
        <dbReference type="SAM" id="MobiDB-lite"/>
    </source>
</evidence>
<evidence type="ECO:0000313" key="4">
    <source>
        <dbReference type="Proteomes" id="UP000008810"/>
    </source>
</evidence>
<gene>
    <name evidence="2" type="ORF">BRADI_2g52101v3</name>
</gene>
<protein>
    <submittedName>
        <fullName evidence="2 3">Uncharacterized protein</fullName>
    </submittedName>
</protein>
<dbReference type="InParanoid" id="A0A0Q3RAN1"/>
<organism evidence="2">
    <name type="scientific">Brachypodium distachyon</name>
    <name type="common">Purple false brome</name>
    <name type="synonym">Trachynia distachya</name>
    <dbReference type="NCBI Taxonomy" id="15368"/>
    <lineage>
        <taxon>Eukaryota</taxon>
        <taxon>Viridiplantae</taxon>
        <taxon>Streptophyta</taxon>
        <taxon>Embryophyta</taxon>
        <taxon>Tracheophyta</taxon>
        <taxon>Spermatophyta</taxon>
        <taxon>Magnoliopsida</taxon>
        <taxon>Liliopsida</taxon>
        <taxon>Poales</taxon>
        <taxon>Poaceae</taxon>
        <taxon>BOP clade</taxon>
        <taxon>Pooideae</taxon>
        <taxon>Stipodae</taxon>
        <taxon>Brachypodieae</taxon>
        <taxon>Brachypodium</taxon>
    </lineage>
</organism>
<evidence type="ECO:0000313" key="3">
    <source>
        <dbReference type="EnsemblPlants" id="KQK10122"/>
    </source>
</evidence>
<proteinExistence type="predicted"/>
<reference evidence="2 3" key="1">
    <citation type="journal article" date="2010" name="Nature">
        <title>Genome sequencing and analysis of the model grass Brachypodium distachyon.</title>
        <authorList>
            <consortium name="International Brachypodium Initiative"/>
        </authorList>
    </citation>
    <scope>NUCLEOTIDE SEQUENCE [LARGE SCALE GENOMIC DNA]</scope>
    <source>
        <strain evidence="2 3">Bd21</strain>
    </source>
</reference>
<dbReference type="Proteomes" id="UP000008810">
    <property type="component" value="Chromosome 2"/>
</dbReference>
<feature type="region of interest" description="Disordered" evidence="1">
    <location>
        <begin position="1"/>
        <end position="113"/>
    </location>
</feature>
<feature type="compositionally biased region" description="Pro residues" evidence="1">
    <location>
        <begin position="52"/>
        <end position="66"/>
    </location>
</feature>
<keyword evidence="4" id="KW-1185">Reference proteome</keyword>
<dbReference type="EMBL" id="CM000881">
    <property type="protein sequence ID" value="KQK10122.1"/>
    <property type="molecule type" value="Genomic_DNA"/>
</dbReference>
<dbReference type="EnsemblPlants" id="KQK10122">
    <property type="protein sequence ID" value="KQK10122"/>
    <property type="gene ID" value="BRADI_2g52101v3"/>
</dbReference>
<sequence>MDAAAAGPALSFSRRRRALREPPHAPLPADPWPPLSRAPCRCPPRPRRRPGRAPPDLAPAPFPPPCFRVRPLGRPEIRRTGRSPWSRRLRVNRDEQRASSAAPRRPPRTRARNRARNDYIKLLLQPPELLPQIPANLHLLDDENLLLLHLRPTLFLWPPFPCVLMHYAAVST</sequence>
<reference evidence="3" key="3">
    <citation type="submission" date="2018-08" db="UniProtKB">
        <authorList>
            <consortium name="EnsemblPlants"/>
        </authorList>
    </citation>
    <scope>IDENTIFICATION</scope>
    <source>
        <strain evidence="3">cv. Bd21</strain>
    </source>
</reference>
<feature type="compositionally biased region" description="Pro residues" evidence="1">
    <location>
        <begin position="24"/>
        <end position="36"/>
    </location>
</feature>